<keyword evidence="3" id="KW-1185">Reference proteome</keyword>
<dbReference type="EMBL" id="RAPF01000005">
    <property type="protein sequence ID" value="RKF20789.1"/>
    <property type="molecule type" value="Genomic_DNA"/>
</dbReference>
<gene>
    <name evidence="2" type="ORF">D6851_11820</name>
</gene>
<protein>
    <submittedName>
        <fullName evidence="2">DUF177 domain-containing protein</fullName>
    </submittedName>
</protein>
<proteinExistence type="predicted"/>
<comment type="caution">
    <text evidence="2">The sequence shown here is derived from an EMBL/GenBank/DDBJ whole genome shotgun (WGS) entry which is preliminary data.</text>
</comment>
<name>A0A420EJ93_9SPHN</name>
<reference evidence="2 3" key="1">
    <citation type="submission" date="2018-09" db="EMBL/GenBank/DDBJ databases">
        <title>Altererythrobacter spongiae sp. nov., isolated from a marine sponge.</title>
        <authorList>
            <person name="Zhuang L."/>
            <person name="Luo L."/>
        </authorList>
    </citation>
    <scope>NUCLEOTIDE SEQUENCE [LARGE SCALE GENOMIC DNA]</scope>
    <source>
        <strain evidence="2 3">HN-Y73</strain>
    </source>
</reference>
<evidence type="ECO:0000313" key="2">
    <source>
        <dbReference type="EMBL" id="RKF20789.1"/>
    </source>
</evidence>
<sequence>MSVSQQGSPAAGETESGEFSRMIDRRQIGNDPVKLEASEEECAALAERFGLVRVASLAAEVELEPEKDAVMARGRMQASIVQSCAVSGEDLPVGIDEPIAFRFVPDRRITEEELELEEEDCDEIPYSGTAFDLGEAVAQSLALAIDPFLTGPNADKVRQEAGLLDEEAAGPFAALAALKKDQD</sequence>
<accession>A0A420EJ93</accession>
<feature type="region of interest" description="Disordered" evidence="1">
    <location>
        <begin position="1"/>
        <end position="25"/>
    </location>
</feature>
<dbReference type="Proteomes" id="UP000284395">
    <property type="component" value="Unassembled WGS sequence"/>
</dbReference>
<organism evidence="2 3">
    <name type="scientific">Altericroceibacterium spongiae</name>
    <dbReference type="NCBI Taxonomy" id="2320269"/>
    <lineage>
        <taxon>Bacteria</taxon>
        <taxon>Pseudomonadati</taxon>
        <taxon>Pseudomonadota</taxon>
        <taxon>Alphaproteobacteria</taxon>
        <taxon>Sphingomonadales</taxon>
        <taxon>Erythrobacteraceae</taxon>
        <taxon>Altericroceibacterium</taxon>
    </lineage>
</organism>
<evidence type="ECO:0000256" key="1">
    <source>
        <dbReference type="SAM" id="MobiDB-lite"/>
    </source>
</evidence>
<dbReference type="RefSeq" id="WP_120325072.1">
    <property type="nucleotide sequence ID" value="NZ_RAPF01000005.1"/>
</dbReference>
<dbReference type="AlphaFoldDB" id="A0A420EJ93"/>
<evidence type="ECO:0000313" key="3">
    <source>
        <dbReference type="Proteomes" id="UP000284395"/>
    </source>
</evidence>
<dbReference type="Pfam" id="PF02620">
    <property type="entry name" value="YceD"/>
    <property type="match status" value="1"/>
</dbReference>
<dbReference type="InterPro" id="IPR003772">
    <property type="entry name" value="YceD"/>
</dbReference>
<dbReference type="OrthoDB" id="8443793at2"/>